<comment type="subcellular location">
    <subcellularLocation>
        <location evidence="1 7">Cell outer membrane</location>
        <topology evidence="1 7">Multi-pass membrane protein</topology>
    </subcellularLocation>
</comment>
<dbReference type="Gene3D" id="2.170.130.10">
    <property type="entry name" value="TonB-dependent receptor, plug domain"/>
    <property type="match status" value="1"/>
</dbReference>
<evidence type="ECO:0000313" key="9">
    <source>
        <dbReference type="EMBL" id="BBU84709.1"/>
    </source>
</evidence>
<gene>
    <name evidence="9" type="ORF">EIMP300_61090</name>
</gene>
<keyword evidence="4 7" id="KW-0812">Transmembrane</keyword>
<dbReference type="InterPro" id="IPR037066">
    <property type="entry name" value="Plug_dom_sf"/>
</dbReference>
<dbReference type="FunFam" id="2.170.130.10:FF:000006">
    <property type="entry name" value="FhuE outer membrane receptor"/>
    <property type="match status" value="1"/>
</dbReference>
<protein>
    <recommendedName>
        <fullName evidence="8">TonB-dependent receptor plug domain-containing protein</fullName>
    </recommendedName>
</protein>
<evidence type="ECO:0000256" key="2">
    <source>
        <dbReference type="ARBA" id="ARBA00022448"/>
    </source>
</evidence>
<dbReference type="Proteomes" id="UP000467488">
    <property type="component" value="Chromosome"/>
</dbReference>
<dbReference type="InterPro" id="IPR039426">
    <property type="entry name" value="TonB-dep_rcpt-like"/>
</dbReference>
<evidence type="ECO:0000256" key="3">
    <source>
        <dbReference type="ARBA" id="ARBA00022452"/>
    </source>
</evidence>
<keyword evidence="3 7" id="KW-1134">Transmembrane beta strand</keyword>
<evidence type="ECO:0000256" key="4">
    <source>
        <dbReference type="ARBA" id="ARBA00022692"/>
    </source>
</evidence>
<evidence type="ECO:0000256" key="7">
    <source>
        <dbReference type="PROSITE-ProRule" id="PRU01360"/>
    </source>
</evidence>
<evidence type="ECO:0000259" key="8">
    <source>
        <dbReference type="Pfam" id="PF07715"/>
    </source>
</evidence>
<dbReference type="GO" id="GO:0009279">
    <property type="term" value="C:cell outer membrane"/>
    <property type="evidence" value="ECO:0007669"/>
    <property type="project" value="UniProtKB-SubCell"/>
</dbReference>
<keyword evidence="6 7" id="KW-0998">Cell outer membrane</keyword>
<keyword evidence="2 7" id="KW-0813">Transport</keyword>
<evidence type="ECO:0000256" key="5">
    <source>
        <dbReference type="ARBA" id="ARBA00023136"/>
    </source>
</evidence>
<reference evidence="9 10" key="1">
    <citation type="submission" date="2020-01" db="EMBL/GenBank/DDBJ databases">
        <title>Dynamics of blaIMP-6 dissemination in carbapenem resistant Enterobacteriacea isolated from regional surveillance in Osaka, Japan.</title>
        <authorList>
            <person name="Abe R."/>
            <person name="Akeda Y."/>
            <person name="Sugawara Y."/>
            <person name="Yamamoto N."/>
            <person name="Tomono K."/>
            <person name="Takeuchi D."/>
            <person name="Kawahara R."/>
            <person name="Hamada S."/>
        </authorList>
    </citation>
    <scope>NUCLEOTIDE SEQUENCE [LARGE SCALE GENOMIC DNA]</scope>
    <source>
        <strain evidence="9 10">E300</strain>
    </source>
</reference>
<dbReference type="GO" id="GO:0015344">
    <property type="term" value="F:siderophore uptake transmembrane transporter activity"/>
    <property type="evidence" value="ECO:0007669"/>
    <property type="project" value="TreeGrafter"/>
</dbReference>
<keyword evidence="5 7" id="KW-0472">Membrane</keyword>
<dbReference type="Pfam" id="PF07715">
    <property type="entry name" value="Plug"/>
    <property type="match status" value="1"/>
</dbReference>
<dbReference type="InterPro" id="IPR012910">
    <property type="entry name" value="Plug_dom"/>
</dbReference>
<dbReference type="PANTHER" id="PTHR32552:SF74">
    <property type="entry name" value="HYDROXAMATE SIDEROPHORE RECEPTOR FHUE"/>
    <property type="match status" value="1"/>
</dbReference>
<proteinExistence type="inferred from homology"/>
<evidence type="ECO:0000313" key="10">
    <source>
        <dbReference type="Proteomes" id="UP000467488"/>
    </source>
</evidence>
<dbReference type="EMBL" id="AP022360">
    <property type="protein sequence ID" value="BBU84709.1"/>
    <property type="molecule type" value="Genomic_DNA"/>
</dbReference>
<feature type="domain" description="TonB-dependent receptor plug" evidence="8">
    <location>
        <begin position="32"/>
        <end position="132"/>
    </location>
</feature>
<dbReference type="InterPro" id="IPR036942">
    <property type="entry name" value="Beta-barrel_TonB_sf"/>
</dbReference>
<dbReference type="Gene3D" id="2.40.170.20">
    <property type="entry name" value="TonB-dependent receptor, beta-barrel domain"/>
    <property type="match status" value="1"/>
</dbReference>
<comment type="similarity">
    <text evidence="7">Belongs to the TonB-dependent receptor family.</text>
</comment>
<sequence>MIVEGSATAPDDGENDYNVTSTSAGTKMQMTQRDIPQSVTIVSQQRMEDQQLQTLGEVMENTLGISKSQADSDRALYYSRGFQIDNYMVDGIPTYFESRWNLGDALSDMALFERVEVVRGATGLMTGTGNPSAAINMVRKHATSREFKGDVSAEYGSWNKERYVADLQSPLTEDGKIRARIVGGYQNNDSWLDRYNSEKTFFSGIVDADLGDLTMLSAGYEYQRVLMLIAQPGAVYRAGILMAAATVTIAHAVPHLTGRTTIKRSTRSL</sequence>
<dbReference type="SUPFAM" id="SSF56935">
    <property type="entry name" value="Porins"/>
    <property type="match status" value="1"/>
</dbReference>
<evidence type="ECO:0000256" key="6">
    <source>
        <dbReference type="ARBA" id="ARBA00023237"/>
    </source>
</evidence>
<evidence type="ECO:0000256" key="1">
    <source>
        <dbReference type="ARBA" id="ARBA00004571"/>
    </source>
</evidence>
<dbReference type="PANTHER" id="PTHR32552">
    <property type="entry name" value="FERRICHROME IRON RECEPTOR-RELATED"/>
    <property type="match status" value="1"/>
</dbReference>
<dbReference type="AlphaFoldDB" id="A0A8S0FXN8"/>
<name>A0A8S0FXN8_ECOLX</name>
<organism evidence="9 10">
    <name type="scientific">Escherichia coli</name>
    <dbReference type="NCBI Taxonomy" id="562"/>
    <lineage>
        <taxon>Bacteria</taxon>
        <taxon>Pseudomonadati</taxon>
        <taxon>Pseudomonadota</taxon>
        <taxon>Gammaproteobacteria</taxon>
        <taxon>Enterobacterales</taxon>
        <taxon>Enterobacteriaceae</taxon>
        <taxon>Escherichia</taxon>
    </lineage>
</organism>
<accession>A0A8S0FXN8</accession>
<dbReference type="PROSITE" id="PS52016">
    <property type="entry name" value="TONB_DEPENDENT_REC_3"/>
    <property type="match status" value="1"/>
</dbReference>